<organism evidence="3 5">
    <name type="scientific">Bifidobacterium longum subsp. longum</name>
    <dbReference type="NCBI Taxonomy" id="1679"/>
    <lineage>
        <taxon>Bacteria</taxon>
        <taxon>Bacillati</taxon>
        <taxon>Actinomycetota</taxon>
        <taxon>Actinomycetes</taxon>
        <taxon>Bifidobacteriales</taxon>
        <taxon>Bifidobacteriaceae</taxon>
        <taxon>Bifidobacterium</taxon>
    </lineage>
</organism>
<reference evidence="5 6" key="1">
    <citation type="journal article" date="2018" name="Sci. Rep.">
        <title>Genomic diversity and distribution of Bifidobacterium longum subsp. longum across the human lifespan.</title>
        <authorList>
            <person name="Odamaki T."/>
            <person name="Bottacini F."/>
            <person name="Kato K."/>
            <person name="Mitsuyama E."/>
            <person name="Yoshida K."/>
            <person name="Horigome A."/>
            <person name="Xiao J.Z."/>
            <person name="van Sinderen D."/>
        </authorList>
    </citation>
    <scope>NUCLEOTIDE SEQUENCE [LARGE SCALE GENOMIC DNA]</scope>
    <source>
        <strain evidence="3 5">MCC10008</strain>
        <strain evidence="4 6">MCC10096</strain>
    </source>
</reference>
<evidence type="ECO:0000313" key="4">
    <source>
        <dbReference type="EMBL" id="TCF31514.1"/>
    </source>
</evidence>
<dbReference type="Pfam" id="PF10547">
    <property type="entry name" value="P22_AR_N"/>
    <property type="match status" value="1"/>
</dbReference>
<dbReference type="Pfam" id="PF03374">
    <property type="entry name" value="ANT"/>
    <property type="match status" value="1"/>
</dbReference>
<dbReference type="InterPro" id="IPR018875">
    <property type="entry name" value="Antirepressor_Ant_N"/>
</dbReference>
<evidence type="ECO:0000259" key="1">
    <source>
        <dbReference type="Pfam" id="PF03374"/>
    </source>
</evidence>
<dbReference type="PRINTS" id="PR01994">
    <property type="entry name" value="ANTIREPRESSR"/>
</dbReference>
<evidence type="ECO:0000259" key="2">
    <source>
        <dbReference type="Pfam" id="PF10547"/>
    </source>
</evidence>
<dbReference type="Proteomes" id="UP000292932">
    <property type="component" value="Unassembled WGS sequence"/>
</dbReference>
<feature type="domain" description="Antirepressor protein C-terminal" evidence="1">
    <location>
        <begin position="156"/>
        <end position="256"/>
    </location>
</feature>
<evidence type="ECO:0000313" key="5">
    <source>
        <dbReference type="Proteomes" id="UP000292241"/>
    </source>
</evidence>
<protein>
    <submittedName>
        <fullName evidence="3">Phage antirepressor</fullName>
    </submittedName>
</protein>
<evidence type="ECO:0000313" key="6">
    <source>
        <dbReference type="Proteomes" id="UP000292932"/>
    </source>
</evidence>
<name>A0A4R0SQP2_BIFLL</name>
<dbReference type="EMBL" id="SHSP01000013">
    <property type="protein sequence ID" value="TCF31514.1"/>
    <property type="molecule type" value="Genomic_DNA"/>
</dbReference>
<dbReference type="InterPro" id="IPR005039">
    <property type="entry name" value="Ant_C"/>
</dbReference>
<evidence type="ECO:0000313" key="3">
    <source>
        <dbReference type="EMBL" id="TCD83808.1"/>
    </source>
</evidence>
<feature type="domain" description="Antirepressor protein ant N-terminal" evidence="2">
    <location>
        <begin position="7"/>
        <end position="117"/>
    </location>
</feature>
<reference evidence="3" key="2">
    <citation type="submission" date="2019-02" db="EMBL/GenBank/DDBJ databases">
        <authorList>
            <person name="Odamaki T."/>
        </authorList>
    </citation>
    <scope>NUCLEOTIDE SEQUENCE</scope>
    <source>
        <strain evidence="3">MCC10008</strain>
        <strain evidence="4">MCC10096</strain>
    </source>
</reference>
<accession>A0A4R0SQP2</accession>
<proteinExistence type="predicted"/>
<gene>
    <name evidence="3" type="ORF">MCC10008_1049</name>
    <name evidence="4" type="ORF">MCC10096_1231</name>
</gene>
<sequence length="269" mass="30339">MSDSLIQVPFHGDTIEAVAKNDTWMASLRRMCENLGVDYKTQARKLKEKKWAVVVIMPTTGSDGKTYEMAMIDRRTMTMWLAGINPSKVKPELREKIEAYQCEAADALDKYFNEGAAIRFKTNSMDEESLILAKANQIQSRLLGEARRENLELRASNEKMRPLALLGEAFVSADGTMSVRQAARHFQAIDKRMNCDTVYGILRGAGYIELRSKAPTVKAVKPGYLKPVMSRKANGKLDRQYARFTAKGVNWFIDRFIYGRSQGRLPGVA</sequence>
<dbReference type="EMBL" id="SHPR01000026">
    <property type="protein sequence ID" value="TCD83808.1"/>
    <property type="molecule type" value="Genomic_DNA"/>
</dbReference>
<dbReference type="RefSeq" id="WP_131207603.1">
    <property type="nucleotide sequence ID" value="NZ_JAJKHM010000038.1"/>
</dbReference>
<dbReference type="AlphaFoldDB" id="A0A4R0SQP2"/>
<dbReference type="GO" id="GO:0003677">
    <property type="term" value="F:DNA binding"/>
    <property type="evidence" value="ECO:0007669"/>
    <property type="project" value="InterPro"/>
</dbReference>
<comment type="caution">
    <text evidence="3">The sequence shown here is derived from an EMBL/GenBank/DDBJ whole genome shotgun (WGS) entry which is preliminary data.</text>
</comment>
<dbReference type="Proteomes" id="UP000292241">
    <property type="component" value="Unassembled WGS sequence"/>
</dbReference>